<dbReference type="InterPro" id="IPR003156">
    <property type="entry name" value="DHHA1_dom"/>
</dbReference>
<dbReference type="GeneID" id="24817808"/>
<dbReference type="HOGENOM" id="CLU_042622_0_0_2"/>
<evidence type="ECO:0000313" key="3">
    <source>
        <dbReference type="EMBL" id="AIZ56037.1"/>
    </source>
</evidence>
<gene>
    <name evidence="3" type="ORF">Mpt1_c01340</name>
</gene>
<dbReference type="GO" id="GO:0004527">
    <property type="term" value="F:exonuclease activity"/>
    <property type="evidence" value="ECO:0007669"/>
    <property type="project" value="UniProtKB-KW"/>
</dbReference>
<dbReference type="Pfam" id="PF01368">
    <property type="entry name" value="DHH"/>
    <property type="match status" value="1"/>
</dbReference>
<dbReference type="Proteomes" id="UP000030787">
    <property type="component" value="Chromosome"/>
</dbReference>
<protein>
    <submittedName>
        <fullName evidence="3">DHHA1 domain protein</fullName>
    </submittedName>
</protein>
<dbReference type="Pfam" id="PF02272">
    <property type="entry name" value="DHHA1"/>
    <property type="match status" value="1"/>
</dbReference>
<keyword evidence="4" id="KW-1185">Reference proteome</keyword>
<dbReference type="KEGG" id="mear:Mpt1_c01340"/>
<name>A0A0A7LCM1_9ARCH</name>
<dbReference type="InterPro" id="IPR038763">
    <property type="entry name" value="DHH_sf"/>
</dbReference>
<dbReference type="EMBL" id="CP010070">
    <property type="protein sequence ID" value="AIZ56037.1"/>
    <property type="molecule type" value="Genomic_DNA"/>
</dbReference>
<dbReference type="PANTHER" id="PTHR30255">
    <property type="entry name" value="SINGLE-STRANDED-DNA-SPECIFIC EXONUCLEASE RECJ"/>
    <property type="match status" value="1"/>
</dbReference>
<feature type="domain" description="DHHA1" evidence="2">
    <location>
        <begin position="359"/>
        <end position="442"/>
    </location>
</feature>
<dbReference type="Gene3D" id="3.10.310.30">
    <property type="match status" value="1"/>
</dbReference>
<dbReference type="STRING" id="1577791.Mpt1_c01340"/>
<evidence type="ECO:0000313" key="4">
    <source>
        <dbReference type="Proteomes" id="UP000030787"/>
    </source>
</evidence>
<dbReference type="InterPro" id="IPR051673">
    <property type="entry name" value="SSDNA_exonuclease_RecJ"/>
</dbReference>
<dbReference type="OrthoDB" id="36101at2157"/>
<dbReference type="SUPFAM" id="SSF64182">
    <property type="entry name" value="DHH phosphoesterases"/>
    <property type="match status" value="1"/>
</dbReference>
<dbReference type="GO" id="GO:0003676">
    <property type="term" value="F:nucleic acid binding"/>
    <property type="evidence" value="ECO:0007669"/>
    <property type="project" value="InterPro"/>
</dbReference>
<dbReference type="AlphaFoldDB" id="A0A0A7LCM1"/>
<dbReference type="RefSeq" id="WP_048111326.1">
    <property type="nucleotide sequence ID" value="NZ_CP010070.1"/>
</dbReference>
<feature type="domain" description="DDH" evidence="1">
    <location>
        <begin position="27"/>
        <end position="141"/>
    </location>
</feature>
<evidence type="ECO:0000259" key="2">
    <source>
        <dbReference type="Pfam" id="PF02272"/>
    </source>
</evidence>
<accession>A0A0A7LCM1</accession>
<reference evidence="3 4" key="1">
    <citation type="journal article" date="2014" name="Appl. Environ. Microbiol.">
        <title>Comparative Genome Analysis of 'Candidatus Methanoplasma termitum' Indicates a New Mode of Energy Metabolism in the Seventh Order of Methanogens.</title>
        <authorList>
            <person name="Lang K."/>
            <person name="Schuldes J."/>
            <person name="Klingl A."/>
            <person name="Poehlein A."/>
            <person name="Daniel R."/>
            <person name="Brune A."/>
        </authorList>
    </citation>
    <scope>NUCLEOTIDE SEQUENCE [LARGE SCALE GENOMIC DNA]</scope>
    <source>
        <strain evidence="4">Mpt1</strain>
    </source>
</reference>
<dbReference type="PANTHER" id="PTHR30255:SF2">
    <property type="entry name" value="SINGLE-STRANDED-DNA-SPECIFIC EXONUCLEASE RECJ"/>
    <property type="match status" value="1"/>
</dbReference>
<sequence length="447" mass="47883">MDDTVLPSKLLTTLSQAVKIVNGHDFIHVYSHYDADGITAASIIAKTLLRAGKEFKITLFTSLNDENMNTIRSAPSECIMVTDLGASYIEQLDALKCDIIVLDHHTVEKQAKRICYANPHLYGIDGMTSGCGATMAFLFAISMSQGNWDLVQVAFAGIAGDRQHINGLKGLNIYLYEGGLERGYIKVADGSMIPPGQLISELFLSTDPYIAGVSGNADGVAALLDSAGIGREKYNKDLTEEERRKLSSLIALKLMGQGTSMQTMFELTRTRYYLKDWNMDAETLGSLLNGCGRLGLGGIGVSAGMGDTKCLSKAAELENTSKTQIMESVLSLQKNGLNQMKHIQWFDSSELGFTGMVCGIAMQFMGNPSKPTIGINRSGGTAKISSRATFGLLDKGVDLSRALKEACAAVGGSGGGHRIASGGSCPSERSDEFLANLDEIIGEQLRS</sequence>
<evidence type="ECO:0000259" key="1">
    <source>
        <dbReference type="Pfam" id="PF01368"/>
    </source>
</evidence>
<dbReference type="InterPro" id="IPR001667">
    <property type="entry name" value="DDH_dom"/>
</dbReference>
<dbReference type="Gene3D" id="3.90.1640.30">
    <property type="match status" value="1"/>
</dbReference>
<organism evidence="3 4">
    <name type="scientific">Candidatus Methanoplasma termitum</name>
    <dbReference type="NCBI Taxonomy" id="1577791"/>
    <lineage>
        <taxon>Archaea</taxon>
        <taxon>Methanobacteriati</taxon>
        <taxon>Thermoplasmatota</taxon>
        <taxon>Thermoplasmata</taxon>
        <taxon>Methanomassiliicoccales</taxon>
        <taxon>Methanomassiliicoccaceae</taxon>
        <taxon>Candidatus Methanoplasma</taxon>
    </lineage>
</organism>
<proteinExistence type="predicted"/>